<dbReference type="InterPro" id="IPR036271">
    <property type="entry name" value="Tet_transcr_reg_TetR-rel_C_sf"/>
</dbReference>
<dbReference type="SUPFAM" id="SSF48498">
    <property type="entry name" value="Tetracyclin repressor-like, C-terminal domain"/>
    <property type="match status" value="1"/>
</dbReference>
<dbReference type="STRING" id="255247.ABE41_003755"/>
<evidence type="ECO:0000256" key="2">
    <source>
        <dbReference type="PROSITE-ProRule" id="PRU00335"/>
    </source>
</evidence>
<dbReference type="InterPro" id="IPR023772">
    <property type="entry name" value="DNA-bd_HTH_TetR-type_CS"/>
</dbReference>
<dbReference type="Gene3D" id="1.10.357.10">
    <property type="entry name" value="Tetracycline Repressor, domain 2"/>
    <property type="match status" value="1"/>
</dbReference>
<dbReference type="Proteomes" id="UP000077412">
    <property type="component" value="Chromosome"/>
</dbReference>
<evidence type="ECO:0000256" key="1">
    <source>
        <dbReference type="ARBA" id="ARBA00023125"/>
    </source>
</evidence>
<dbReference type="Pfam" id="PF00440">
    <property type="entry name" value="TetR_N"/>
    <property type="match status" value="1"/>
</dbReference>
<evidence type="ECO:0000259" key="3">
    <source>
        <dbReference type="PROSITE" id="PS50977"/>
    </source>
</evidence>
<dbReference type="InterPro" id="IPR009057">
    <property type="entry name" value="Homeodomain-like_sf"/>
</dbReference>
<dbReference type="PANTHER" id="PTHR43479:SF11">
    <property type="entry name" value="ACREF_ENVCD OPERON REPRESSOR-RELATED"/>
    <property type="match status" value="1"/>
</dbReference>
<accession>A0A1B1Z0W9</accession>
<dbReference type="OrthoDB" id="9812484at2"/>
<dbReference type="PROSITE" id="PS50977">
    <property type="entry name" value="HTH_TETR_2"/>
    <property type="match status" value="1"/>
</dbReference>
<dbReference type="GO" id="GO:0003677">
    <property type="term" value="F:DNA binding"/>
    <property type="evidence" value="ECO:0007669"/>
    <property type="project" value="UniProtKB-UniRule"/>
</dbReference>
<name>A0A1B1Z0W9_9BACL</name>
<sequence>MDRRQSILEAAERSFSMFGYKASTVDQIAKIANVGKGTIYTFFANKEELFSEIITNLVKETKIAASKAIKEDRPFYENLHYALYEVIEFRKTHQLAVKLSQEVKEMNTSPVTDALQRIEKAVLSFVQRELDKAIEKGEIKDCPTDIVAFMMVKLYLALIFDWERDNPAIQKEKMLEVLEMFVMDGLRKEV</sequence>
<dbReference type="InterPro" id="IPR050624">
    <property type="entry name" value="HTH-type_Tx_Regulator"/>
</dbReference>
<dbReference type="SUPFAM" id="SSF46689">
    <property type="entry name" value="Homeodomain-like"/>
    <property type="match status" value="1"/>
</dbReference>
<dbReference type="AlphaFoldDB" id="A0A1B1Z0W9"/>
<dbReference type="KEGG" id="far:ABE41_003755"/>
<feature type="DNA-binding region" description="H-T-H motif" evidence="2">
    <location>
        <begin position="24"/>
        <end position="43"/>
    </location>
</feature>
<protein>
    <submittedName>
        <fullName evidence="4">TetR family transcriptional regulator</fullName>
    </submittedName>
</protein>
<organism evidence="4 5">
    <name type="scientific">Fictibacillus arsenicus</name>
    <dbReference type="NCBI Taxonomy" id="255247"/>
    <lineage>
        <taxon>Bacteria</taxon>
        <taxon>Bacillati</taxon>
        <taxon>Bacillota</taxon>
        <taxon>Bacilli</taxon>
        <taxon>Bacillales</taxon>
        <taxon>Fictibacillaceae</taxon>
        <taxon>Fictibacillus</taxon>
    </lineage>
</organism>
<dbReference type="InterPro" id="IPR001647">
    <property type="entry name" value="HTH_TetR"/>
</dbReference>
<keyword evidence="1 2" id="KW-0238">DNA-binding</keyword>
<dbReference type="PANTHER" id="PTHR43479">
    <property type="entry name" value="ACREF/ENVCD OPERON REPRESSOR-RELATED"/>
    <property type="match status" value="1"/>
</dbReference>
<proteinExistence type="predicted"/>
<keyword evidence="5" id="KW-1185">Reference proteome</keyword>
<reference evidence="4 5" key="1">
    <citation type="submission" date="2016-08" db="EMBL/GenBank/DDBJ databases">
        <title>Complete genome sequence of Fictibacillus arsenicus G25-54, a strain with toxicity to nematodes and a potential arsenic-resistance activity.</title>
        <authorList>
            <person name="Zheng Z."/>
        </authorList>
    </citation>
    <scope>NUCLEOTIDE SEQUENCE [LARGE SCALE GENOMIC DNA]</scope>
    <source>
        <strain evidence="4 5">G25-54</strain>
    </source>
</reference>
<dbReference type="PRINTS" id="PR00455">
    <property type="entry name" value="HTHTETR"/>
</dbReference>
<feature type="domain" description="HTH tetR-type" evidence="3">
    <location>
        <begin position="1"/>
        <end position="61"/>
    </location>
</feature>
<evidence type="ECO:0000313" key="4">
    <source>
        <dbReference type="EMBL" id="ANX11108.1"/>
    </source>
</evidence>
<evidence type="ECO:0000313" key="5">
    <source>
        <dbReference type="Proteomes" id="UP000077412"/>
    </source>
</evidence>
<dbReference type="EMBL" id="CP016761">
    <property type="protein sequence ID" value="ANX11108.1"/>
    <property type="molecule type" value="Genomic_DNA"/>
</dbReference>
<dbReference type="PROSITE" id="PS01081">
    <property type="entry name" value="HTH_TETR_1"/>
    <property type="match status" value="1"/>
</dbReference>
<gene>
    <name evidence="4" type="ORF">ABE41_003755</name>
</gene>
<dbReference type="RefSeq" id="WP_066286639.1">
    <property type="nucleotide sequence ID" value="NZ_CP016761.1"/>
</dbReference>